<evidence type="ECO:0000256" key="12">
    <source>
        <dbReference type="SAM" id="MobiDB-lite"/>
    </source>
</evidence>
<feature type="domain" description="Histidine kinase" evidence="14">
    <location>
        <begin position="370"/>
        <end position="570"/>
    </location>
</feature>
<keyword evidence="10" id="KW-0902">Two-component regulatory system</keyword>
<keyword evidence="5" id="KW-0597">Phosphoprotein</keyword>
<comment type="subcellular location">
    <subcellularLocation>
        <location evidence="2">Cell membrane</location>
        <topology evidence="2">Multi-pass membrane protein</topology>
    </subcellularLocation>
</comment>
<evidence type="ECO:0000313" key="16">
    <source>
        <dbReference type="Proteomes" id="UP001482520"/>
    </source>
</evidence>
<evidence type="ECO:0000256" key="5">
    <source>
        <dbReference type="ARBA" id="ARBA00022553"/>
    </source>
</evidence>
<dbReference type="Gene3D" id="3.30.450.20">
    <property type="entry name" value="PAS domain"/>
    <property type="match status" value="2"/>
</dbReference>
<comment type="catalytic activity">
    <reaction evidence="1">
        <text>ATP + protein L-histidine = ADP + protein N-phospho-L-histidine.</text>
        <dbReference type="EC" id="2.7.13.3"/>
    </reaction>
</comment>
<evidence type="ECO:0000256" key="3">
    <source>
        <dbReference type="ARBA" id="ARBA00012438"/>
    </source>
</evidence>
<evidence type="ECO:0000256" key="2">
    <source>
        <dbReference type="ARBA" id="ARBA00004651"/>
    </source>
</evidence>
<feature type="compositionally biased region" description="Basic and acidic residues" evidence="12">
    <location>
        <begin position="1"/>
        <end position="10"/>
    </location>
</feature>
<comment type="caution">
    <text evidence="15">The sequence shown here is derived from an EMBL/GenBank/DDBJ whole genome shotgun (WGS) entry which is preliminary data.</text>
</comment>
<evidence type="ECO:0000256" key="10">
    <source>
        <dbReference type="ARBA" id="ARBA00023012"/>
    </source>
</evidence>
<dbReference type="PANTHER" id="PTHR45436:SF5">
    <property type="entry name" value="SENSOR HISTIDINE KINASE TRCS"/>
    <property type="match status" value="1"/>
</dbReference>
<accession>A0ABV1NXX4</accession>
<evidence type="ECO:0000259" key="14">
    <source>
        <dbReference type="PROSITE" id="PS50109"/>
    </source>
</evidence>
<organism evidence="15 16">
    <name type="scientific">Nocardioides kribbensis</name>
    <dbReference type="NCBI Taxonomy" id="305517"/>
    <lineage>
        <taxon>Bacteria</taxon>
        <taxon>Bacillati</taxon>
        <taxon>Actinomycetota</taxon>
        <taxon>Actinomycetes</taxon>
        <taxon>Propionibacteriales</taxon>
        <taxon>Nocardioidaceae</taxon>
        <taxon>Nocardioides</taxon>
    </lineage>
</organism>
<dbReference type="GO" id="GO:0005524">
    <property type="term" value="F:ATP binding"/>
    <property type="evidence" value="ECO:0007669"/>
    <property type="project" value="UniProtKB-KW"/>
</dbReference>
<keyword evidence="15" id="KW-0067">ATP-binding</keyword>
<sequence>MWSRRGERARAGAGSTPPSPGAATEREPSSRRHLSLAGQFLILQLVVLLLVVLVTSVVSVRQSDADFRDTRGARLRAAADSLANTPAVQLGLLGTDDARSLAFYTQQRQNDVGASTVYLTSPDGTAFVATDPTREGEQVQLGPDAAQGRTWTGDIVDRGNRVIAAQMPVYAGARAATPGRAGRPPRVVGLVVVTEDYPPITERLRQTTADLLVVLLSGLALGLAGSWLLARLIKRRTRGLEPAEISALADQREALLTSIREGVVAVNGDGVVTVVSDSARELLGLPPGTQGRALADLPVSDAVRDLLLAPDDLRDGVLVVAGRVLVTNRNQVTAGGRRIGTITTLRDRTELLAMQSELTARESVTETLRAQTHEFSNQLHTISGLLQLEEYDELQGFLGTLNRRRAEITDHVLARVDDPAVSALLIAKTTLAAERRVELLLRDDTSLPRLDPELSADVGTVLGNLVDNAVDAVVAGGAGGGAGGAGRVDVRLVREGDGTVVVQVADTGPGVPEDRREAVFRRGVTTKPGDASGRGVGLALVQVVCERRGGSVSVHNAEGAVFTARLPDPTEPIPPTPGP</sequence>
<keyword evidence="4" id="KW-1003">Cell membrane</keyword>
<dbReference type="Pfam" id="PF14689">
    <property type="entry name" value="SPOB_a"/>
    <property type="match status" value="1"/>
</dbReference>
<dbReference type="InterPro" id="IPR039506">
    <property type="entry name" value="SPOB_a"/>
</dbReference>
<gene>
    <name evidence="15" type="ORF">V6R90_08420</name>
</gene>
<dbReference type="InterPro" id="IPR029151">
    <property type="entry name" value="Sensor-like_sf"/>
</dbReference>
<evidence type="ECO:0000256" key="6">
    <source>
        <dbReference type="ARBA" id="ARBA00022679"/>
    </source>
</evidence>
<dbReference type="Proteomes" id="UP001482520">
    <property type="component" value="Unassembled WGS sequence"/>
</dbReference>
<evidence type="ECO:0000256" key="1">
    <source>
        <dbReference type="ARBA" id="ARBA00000085"/>
    </source>
</evidence>
<dbReference type="RefSeq" id="WP_349804381.1">
    <property type="nucleotide sequence ID" value="NZ_JBEGDP010000007.1"/>
</dbReference>
<dbReference type="InterPro" id="IPR003594">
    <property type="entry name" value="HATPase_dom"/>
</dbReference>
<dbReference type="PANTHER" id="PTHR45436">
    <property type="entry name" value="SENSOR HISTIDINE KINASE YKOH"/>
    <property type="match status" value="1"/>
</dbReference>
<keyword evidence="15" id="KW-0547">Nucleotide-binding</keyword>
<feature type="transmembrane region" description="Helical" evidence="13">
    <location>
        <begin position="211"/>
        <end position="230"/>
    </location>
</feature>
<reference evidence="15 16" key="1">
    <citation type="submission" date="2024-02" db="EMBL/GenBank/DDBJ databases">
        <title>Full genome sequence of Nocardioides kribbensis.</title>
        <authorList>
            <person name="Poletto B.L."/>
            <person name="Silva G."/>
            <person name="Galante D."/>
            <person name="Campos K.R."/>
            <person name="Santos M.B.N."/>
            <person name="Sacchi C.T."/>
        </authorList>
    </citation>
    <scope>NUCLEOTIDE SEQUENCE [LARGE SCALE GENOMIC DNA]</scope>
    <source>
        <strain evidence="15 16">O4R</strain>
    </source>
</reference>
<evidence type="ECO:0000256" key="7">
    <source>
        <dbReference type="ARBA" id="ARBA00022692"/>
    </source>
</evidence>
<dbReference type="Gene3D" id="3.30.565.10">
    <property type="entry name" value="Histidine kinase-like ATPase, C-terminal domain"/>
    <property type="match status" value="1"/>
</dbReference>
<keyword evidence="6" id="KW-0808">Transferase</keyword>
<dbReference type="PRINTS" id="PR00344">
    <property type="entry name" value="BCTRLSENSOR"/>
</dbReference>
<keyword evidence="16" id="KW-1185">Reference proteome</keyword>
<dbReference type="InterPro" id="IPR050428">
    <property type="entry name" value="TCS_sensor_his_kinase"/>
</dbReference>
<keyword evidence="11 13" id="KW-0472">Membrane</keyword>
<keyword evidence="8" id="KW-0418">Kinase</keyword>
<name>A0ABV1NXX4_9ACTN</name>
<protein>
    <recommendedName>
        <fullName evidence="3">histidine kinase</fullName>
        <ecNumber evidence="3">2.7.13.3</ecNumber>
    </recommendedName>
</protein>
<dbReference type="InterPro" id="IPR005467">
    <property type="entry name" value="His_kinase_dom"/>
</dbReference>
<evidence type="ECO:0000256" key="11">
    <source>
        <dbReference type="ARBA" id="ARBA00023136"/>
    </source>
</evidence>
<dbReference type="InterPro" id="IPR016120">
    <property type="entry name" value="Sig_transdc_His_kin_SpoOB"/>
</dbReference>
<dbReference type="EC" id="2.7.13.3" evidence="3"/>
<keyword evidence="9 13" id="KW-1133">Transmembrane helix</keyword>
<evidence type="ECO:0000256" key="8">
    <source>
        <dbReference type="ARBA" id="ARBA00022777"/>
    </source>
</evidence>
<keyword evidence="7 13" id="KW-0812">Transmembrane</keyword>
<evidence type="ECO:0000256" key="4">
    <source>
        <dbReference type="ARBA" id="ARBA00022475"/>
    </source>
</evidence>
<feature type="region of interest" description="Disordered" evidence="12">
    <location>
        <begin position="1"/>
        <end position="30"/>
    </location>
</feature>
<evidence type="ECO:0000313" key="15">
    <source>
        <dbReference type="EMBL" id="MEQ7847302.1"/>
    </source>
</evidence>
<dbReference type="PROSITE" id="PS50109">
    <property type="entry name" value="HIS_KIN"/>
    <property type="match status" value="1"/>
</dbReference>
<dbReference type="Pfam" id="PF02518">
    <property type="entry name" value="HATPase_c"/>
    <property type="match status" value="1"/>
</dbReference>
<dbReference type="SUPFAM" id="SSF55890">
    <property type="entry name" value="Sporulation response regulatory protein Spo0B"/>
    <property type="match status" value="1"/>
</dbReference>
<dbReference type="InterPro" id="IPR036890">
    <property type="entry name" value="HATPase_C_sf"/>
</dbReference>
<feature type="transmembrane region" description="Helical" evidence="13">
    <location>
        <begin position="36"/>
        <end position="58"/>
    </location>
</feature>
<evidence type="ECO:0000256" key="9">
    <source>
        <dbReference type="ARBA" id="ARBA00022989"/>
    </source>
</evidence>
<dbReference type="SMART" id="SM00387">
    <property type="entry name" value="HATPase_c"/>
    <property type="match status" value="1"/>
</dbReference>
<proteinExistence type="predicted"/>
<dbReference type="InterPro" id="IPR004358">
    <property type="entry name" value="Sig_transdc_His_kin-like_C"/>
</dbReference>
<dbReference type="SUPFAM" id="SSF55874">
    <property type="entry name" value="ATPase domain of HSP90 chaperone/DNA topoisomerase II/histidine kinase"/>
    <property type="match status" value="1"/>
</dbReference>
<evidence type="ECO:0000256" key="13">
    <source>
        <dbReference type="SAM" id="Phobius"/>
    </source>
</evidence>
<dbReference type="SUPFAM" id="SSF103190">
    <property type="entry name" value="Sensory domain-like"/>
    <property type="match status" value="1"/>
</dbReference>
<dbReference type="EMBL" id="JBEGDP010000007">
    <property type="protein sequence ID" value="MEQ7847302.1"/>
    <property type="molecule type" value="Genomic_DNA"/>
</dbReference>
<dbReference type="Gene3D" id="1.10.287.130">
    <property type="match status" value="1"/>
</dbReference>